<evidence type="ECO:0000256" key="4">
    <source>
        <dbReference type="ARBA" id="ARBA00022692"/>
    </source>
</evidence>
<dbReference type="GO" id="GO:0016780">
    <property type="term" value="F:phosphotransferase activity, for other substituted phosphate groups"/>
    <property type="evidence" value="ECO:0007669"/>
    <property type="project" value="InterPro"/>
</dbReference>
<comment type="subcellular location">
    <subcellularLocation>
        <location evidence="1">Cell membrane</location>
        <topology evidence="1">Multi-pass membrane protein</topology>
    </subcellularLocation>
</comment>
<dbReference type="AlphaFoldDB" id="A0A1W1BUX0"/>
<evidence type="ECO:0000256" key="7">
    <source>
        <dbReference type="SAM" id="Phobius"/>
    </source>
</evidence>
<feature type="transmembrane region" description="Helical" evidence="7">
    <location>
        <begin position="283"/>
        <end position="302"/>
    </location>
</feature>
<organism evidence="8">
    <name type="scientific">hydrothermal vent metagenome</name>
    <dbReference type="NCBI Taxonomy" id="652676"/>
    <lineage>
        <taxon>unclassified sequences</taxon>
        <taxon>metagenomes</taxon>
        <taxon>ecological metagenomes</taxon>
    </lineage>
</organism>
<sequence length="333" mass="37407">MSSILLIAFGAFAASYLLQWSIIKLSYRYNIFIDSHMDDKPQNFHDNATPRAGGIGIMVSMLFLLLTPIGWKLLFSFLLAFLSGIFEDLHRSLQPKVRLILQFVAASSAVILTSSVITYFGFDFTVSYDIGILLSILGIMGMMNAINMIDGFNGLASGMVLLMLIAFGTIAYRVGDSDIVYISIITISSLLAFLIFNFPQGKIFLGDGGSYLLGFIVAVMGIFLASNYMKVSPWFVLAVLIYPSWEVIFSIIRKLLLRRSPLEPDSLHLHMLIYKHFTKSNHLTSLVIVSATSPFMLMPILYANNSTANFLTSLLYIILYTALYRYLYLRYEK</sequence>
<accession>A0A1W1BUX0</accession>
<dbReference type="InterPro" id="IPR000715">
    <property type="entry name" value="Glycosyl_transferase_4"/>
</dbReference>
<name>A0A1W1BUX0_9ZZZZ</name>
<feature type="transmembrane region" description="Helical" evidence="7">
    <location>
        <begin position="308"/>
        <end position="327"/>
    </location>
</feature>
<dbReference type="GO" id="GO:0071555">
    <property type="term" value="P:cell wall organization"/>
    <property type="evidence" value="ECO:0007669"/>
    <property type="project" value="TreeGrafter"/>
</dbReference>
<feature type="transmembrane region" description="Helical" evidence="7">
    <location>
        <begin position="126"/>
        <end position="145"/>
    </location>
</feature>
<evidence type="ECO:0000313" key="8">
    <source>
        <dbReference type="EMBL" id="SFV57261.1"/>
    </source>
</evidence>
<dbReference type="GO" id="GO:0009103">
    <property type="term" value="P:lipopolysaccharide biosynthetic process"/>
    <property type="evidence" value="ECO:0007669"/>
    <property type="project" value="TreeGrafter"/>
</dbReference>
<feature type="transmembrane region" description="Helical" evidence="7">
    <location>
        <begin position="210"/>
        <end position="228"/>
    </location>
</feature>
<dbReference type="EC" id="2.7.8.-" evidence="8"/>
<evidence type="ECO:0000256" key="5">
    <source>
        <dbReference type="ARBA" id="ARBA00022989"/>
    </source>
</evidence>
<keyword evidence="4 7" id="KW-0812">Transmembrane</keyword>
<evidence type="ECO:0000256" key="3">
    <source>
        <dbReference type="ARBA" id="ARBA00022679"/>
    </source>
</evidence>
<gene>
    <name evidence="8" type="ORF">MNB_SV-6-709</name>
</gene>
<keyword evidence="5 7" id="KW-1133">Transmembrane helix</keyword>
<evidence type="ECO:0000256" key="6">
    <source>
        <dbReference type="ARBA" id="ARBA00023136"/>
    </source>
</evidence>
<dbReference type="Pfam" id="PF00953">
    <property type="entry name" value="Glycos_transf_4"/>
    <property type="match status" value="1"/>
</dbReference>
<keyword evidence="3 8" id="KW-0808">Transferase</keyword>
<dbReference type="CDD" id="cd06853">
    <property type="entry name" value="GT_WecA_like"/>
    <property type="match status" value="1"/>
</dbReference>
<feature type="transmembrane region" description="Helical" evidence="7">
    <location>
        <begin position="152"/>
        <end position="173"/>
    </location>
</feature>
<keyword evidence="6 7" id="KW-0472">Membrane</keyword>
<reference evidence="8" key="1">
    <citation type="submission" date="2016-10" db="EMBL/GenBank/DDBJ databases">
        <authorList>
            <person name="de Groot N.N."/>
        </authorList>
    </citation>
    <scope>NUCLEOTIDE SEQUENCE</scope>
</reference>
<dbReference type="EMBL" id="FPHC01000041">
    <property type="protein sequence ID" value="SFV57261.1"/>
    <property type="molecule type" value="Genomic_DNA"/>
</dbReference>
<feature type="transmembrane region" description="Helical" evidence="7">
    <location>
        <begin position="69"/>
        <end position="87"/>
    </location>
</feature>
<feature type="transmembrane region" description="Helical" evidence="7">
    <location>
        <begin position="179"/>
        <end position="198"/>
    </location>
</feature>
<dbReference type="GO" id="GO:0044038">
    <property type="term" value="P:cell wall macromolecule biosynthetic process"/>
    <property type="evidence" value="ECO:0007669"/>
    <property type="project" value="TreeGrafter"/>
</dbReference>
<proteinExistence type="predicted"/>
<feature type="transmembrane region" description="Helical" evidence="7">
    <location>
        <begin position="234"/>
        <end position="252"/>
    </location>
</feature>
<keyword evidence="2" id="KW-1003">Cell membrane</keyword>
<feature type="transmembrane region" description="Helical" evidence="7">
    <location>
        <begin position="99"/>
        <end position="120"/>
    </location>
</feature>
<evidence type="ECO:0000256" key="1">
    <source>
        <dbReference type="ARBA" id="ARBA00004651"/>
    </source>
</evidence>
<dbReference type="PANTHER" id="PTHR22926:SF3">
    <property type="entry name" value="UNDECAPRENYL-PHOSPHATE ALPHA-N-ACETYLGLUCOSAMINYL 1-PHOSPHATE TRANSFERASE"/>
    <property type="match status" value="1"/>
</dbReference>
<dbReference type="PANTHER" id="PTHR22926">
    <property type="entry name" value="PHOSPHO-N-ACETYLMURAMOYL-PENTAPEPTIDE-TRANSFERASE"/>
    <property type="match status" value="1"/>
</dbReference>
<dbReference type="GO" id="GO:0005886">
    <property type="term" value="C:plasma membrane"/>
    <property type="evidence" value="ECO:0007669"/>
    <property type="project" value="UniProtKB-SubCell"/>
</dbReference>
<evidence type="ECO:0000256" key="2">
    <source>
        <dbReference type="ARBA" id="ARBA00022475"/>
    </source>
</evidence>
<protein>
    <submittedName>
        <fullName evidence="8">Undecaprenyl-phosphate N-acetylglucosaminyl 1-phosphate transferase</fullName>
        <ecNumber evidence="8">2.7.8.-</ecNumber>
    </submittedName>
</protein>